<evidence type="ECO:0000259" key="6">
    <source>
        <dbReference type="Pfam" id="PF05154"/>
    </source>
</evidence>
<proteinExistence type="predicted"/>
<evidence type="ECO:0000256" key="2">
    <source>
        <dbReference type="ARBA" id="ARBA00022692"/>
    </source>
</evidence>
<comment type="caution">
    <text evidence="7">The sequence shown here is derived from an EMBL/GenBank/DDBJ whole genome shotgun (WGS) entry which is preliminary data.</text>
</comment>
<dbReference type="InterPro" id="IPR007829">
    <property type="entry name" value="TM2"/>
</dbReference>
<evidence type="ECO:0000313" key="7">
    <source>
        <dbReference type="EMBL" id="HJC25910.1"/>
    </source>
</evidence>
<feature type="domain" description="TM2" evidence="6">
    <location>
        <begin position="63"/>
        <end position="105"/>
    </location>
</feature>
<gene>
    <name evidence="7" type="ORF">H9761_19810</name>
</gene>
<evidence type="ECO:0000256" key="1">
    <source>
        <dbReference type="ARBA" id="ARBA00004141"/>
    </source>
</evidence>
<reference evidence="7" key="1">
    <citation type="journal article" date="2021" name="PeerJ">
        <title>Extensive microbial diversity within the chicken gut microbiome revealed by metagenomics and culture.</title>
        <authorList>
            <person name="Gilroy R."/>
            <person name="Ravi A."/>
            <person name="Getino M."/>
            <person name="Pursley I."/>
            <person name="Horton D.L."/>
            <person name="Alikhan N.F."/>
            <person name="Baker D."/>
            <person name="Gharbi K."/>
            <person name="Hall N."/>
            <person name="Watson M."/>
            <person name="Adriaenssens E.M."/>
            <person name="Foster-Nyarko E."/>
            <person name="Jarju S."/>
            <person name="Secka A."/>
            <person name="Antonio M."/>
            <person name="Oren A."/>
            <person name="Chaudhuri R.R."/>
            <person name="La Ragione R."/>
            <person name="Hildebrand F."/>
            <person name="Pallen M.J."/>
        </authorList>
    </citation>
    <scope>NUCLEOTIDE SEQUENCE</scope>
    <source>
        <strain evidence="7">USAMLcec2-132</strain>
    </source>
</reference>
<evidence type="ECO:0000256" key="3">
    <source>
        <dbReference type="ARBA" id="ARBA00022989"/>
    </source>
</evidence>
<evidence type="ECO:0000313" key="8">
    <source>
        <dbReference type="Proteomes" id="UP000823891"/>
    </source>
</evidence>
<protein>
    <submittedName>
        <fullName evidence="7">NINE protein</fullName>
    </submittedName>
</protein>
<keyword evidence="4 5" id="KW-0472">Membrane</keyword>
<dbReference type="Pfam" id="PF05154">
    <property type="entry name" value="TM2"/>
    <property type="match status" value="1"/>
</dbReference>
<keyword evidence="2 5" id="KW-0812">Transmembrane</keyword>
<evidence type="ECO:0000256" key="4">
    <source>
        <dbReference type="ARBA" id="ARBA00023136"/>
    </source>
</evidence>
<dbReference type="AlphaFoldDB" id="A0A9D2NJL4"/>
<organism evidence="7 8">
    <name type="scientific">Candidatus Eisenbergiella merdavium</name>
    <dbReference type="NCBI Taxonomy" id="2838551"/>
    <lineage>
        <taxon>Bacteria</taxon>
        <taxon>Bacillati</taxon>
        <taxon>Bacillota</taxon>
        <taxon>Clostridia</taxon>
        <taxon>Lachnospirales</taxon>
        <taxon>Lachnospiraceae</taxon>
        <taxon>Eisenbergiella</taxon>
    </lineage>
</organism>
<evidence type="ECO:0000256" key="5">
    <source>
        <dbReference type="SAM" id="Phobius"/>
    </source>
</evidence>
<dbReference type="GO" id="GO:0016020">
    <property type="term" value="C:membrane"/>
    <property type="evidence" value="ECO:0007669"/>
    <property type="project" value="UniProtKB-SubCell"/>
</dbReference>
<dbReference type="Proteomes" id="UP000823891">
    <property type="component" value="Unassembled WGS sequence"/>
</dbReference>
<dbReference type="EMBL" id="DWWS01000074">
    <property type="protein sequence ID" value="HJC25910.1"/>
    <property type="molecule type" value="Genomic_DNA"/>
</dbReference>
<feature type="transmembrane region" description="Helical" evidence="5">
    <location>
        <begin position="68"/>
        <end position="87"/>
    </location>
</feature>
<accession>A0A9D2NJL4</accession>
<sequence>MYCRNCGKELANENAEVCLQCGAARGKGDKYCPNCGTAVNPGQDICLNCGIRLAAGKNSSKGNSKSKMTAGLLGILLGEFGVHNFYLGYTKKAVIQVCVSGACILLSCCSAGLTLLGVLGMWIWGLVEGIMILNGRIDKDAQGNRLE</sequence>
<comment type="subcellular location">
    <subcellularLocation>
        <location evidence="1">Membrane</location>
        <topology evidence="1">Multi-pass membrane protein</topology>
    </subcellularLocation>
</comment>
<keyword evidence="3 5" id="KW-1133">Transmembrane helix</keyword>
<feature type="transmembrane region" description="Helical" evidence="5">
    <location>
        <begin position="93"/>
        <end position="126"/>
    </location>
</feature>
<reference evidence="7" key="2">
    <citation type="submission" date="2021-04" db="EMBL/GenBank/DDBJ databases">
        <authorList>
            <person name="Gilroy R."/>
        </authorList>
    </citation>
    <scope>NUCLEOTIDE SEQUENCE</scope>
    <source>
        <strain evidence="7">USAMLcec2-132</strain>
    </source>
</reference>
<name>A0A9D2NJL4_9FIRM</name>